<keyword evidence="1" id="KW-1133">Transmembrane helix</keyword>
<dbReference type="EMBL" id="SWLG01000036">
    <property type="protein sequence ID" value="TLS34928.1"/>
    <property type="molecule type" value="Genomic_DNA"/>
</dbReference>
<evidence type="ECO:0000313" key="3">
    <source>
        <dbReference type="Proteomes" id="UP000308230"/>
    </source>
</evidence>
<gene>
    <name evidence="2" type="ORF">FCL54_23210</name>
</gene>
<feature type="transmembrane region" description="Helical" evidence="1">
    <location>
        <begin position="103"/>
        <end position="124"/>
    </location>
</feature>
<dbReference type="AlphaFoldDB" id="A0A5R9F0I5"/>
<proteinExistence type="predicted"/>
<feature type="transmembrane region" description="Helical" evidence="1">
    <location>
        <begin position="15"/>
        <end position="33"/>
    </location>
</feature>
<protein>
    <submittedName>
        <fullName evidence="2">Uncharacterized protein</fullName>
    </submittedName>
</protein>
<evidence type="ECO:0000256" key="1">
    <source>
        <dbReference type="SAM" id="Phobius"/>
    </source>
</evidence>
<keyword evidence="1" id="KW-0812">Transmembrane</keyword>
<comment type="caution">
    <text evidence="2">The sequence shown here is derived from an EMBL/GenBank/DDBJ whole genome shotgun (WGS) entry which is preliminary data.</text>
</comment>
<feature type="transmembrane region" description="Helical" evidence="1">
    <location>
        <begin position="40"/>
        <end position="58"/>
    </location>
</feature>
<reference evidence="2 3" key="1">
    <citation type="submission" date="2019-04" db="EMBL/GenBank/DDBJ databases">
        <title>Bacillus caeni sp. nov., a bacterium isolated from mangrove sediment.</title>
        <authorList>
            <person name="Huang H."/>
            <person name="Mo K."/>
            <person name="Hu Y."/>
        </authorList>
    </citation>
    <scope>NUCLEOTIDE SEQUENCE [LARGE SCALE GENOMIC DNA]</scope>
    <source>
        <strain evidence="2 3">HB172195</strain>
    </source>
</reference>
<keyword evidence="1" id="KW-0472">Membrane</keyword>
<dbReference type="RefSeq" id="WP_138129671.1">
    <property type="nucleotide sequence ID" value="NZ_SWLG01000036.1"/>
</dbReference>
<accession>A0A5R9F0I5</accession>
<keyword evidence="3" id="KW-1185">Reference proteome</keyword>
<feature type="transmembrane region" description="Helical" evidence="1">
    <location>
        <begin position="136"/>
        <end position="158"/>
    </location>
</feature>
<feature type="transmembrane region" description="Helical" evidence="1">
    <location>
        <begin position="78"/>
        <end position="96"/>
    </location>
</feature>
<organism evidence="2 3">
    <name type="scientific">Exobacillus caeni</name>
    <dbReference type="NCBI Taxonomy" id="2574798"/>
    <lineage>
        <taxon>Bacteria</taxon>
        <taxon>Bacillati</taxon>
        <taxon>Bacillota</taxon>
        <taxon>Bacilli</taxon>
        <taxon>Bacillales</taxon>
        <taxon>Guptibacillaceae</taxon>
        <taxon>Exobacillus</taxon>
    </lineage>
</organism>
<dbReference type="OrthoDB" id="2618234at2"/>
<name>A0A5R9F0I5_9BACL</name>
<sequence length="167" mass="19871">MNEVVYEKSFDANEWFVLINLLFIIIVFILPRIFNRLESVAYFLYGVFIAMFFDHTISVGPWDFYDVNDSAAYQLLDFLSYLSFGTYSYLFMYLYVRFKIKGFFNILYIAVWTVFSLGVEWVGLKVGLYHYDKGFQSYWSISIYLLVQSSQILIYHLIVKTRGRAQE</sequence>
<dbReference type="Proteomes" id="UP000308230">
    <property type="component" value="Unassembled WGS sequence"/>
</dbReference>
<evidence type="ECO:0000313" key="2">
    <source>
        <dbReference type="EMBL" id="TLS34928.1"/>
    </source>
</evidence>